<keyword evidence="2" id="KW-1185">Reference proteome</keyword>
<accession>A0ACC2NG54</accession>
<evidence type="ECO:0000313" key="2">
    <source>
        <dbReference type="Proteomes" id="UP001239111"/>
    </source>
</evidence>
<reference evidence="1" key="1">
    <citation type="submission" date="2023-04" db="EMBL/GenBank/DDBJ databases">
        <title>A chromosome-level genome assembly of the parasitoid wasp Eretmocerus hayati.</title>
        <authorList>
            <person name="Zhong Y."/>
            <person name="Liu S."/>
            <person name="Liu Y."/>
        </authorList>
    </citation>
    <scope>NUCLEOTIDE SEQUENCE</scope>
    <source>
        <strain evidence="1">ZJU_SS_LIU_2023</strain>
    </source>
</reference>
<organism evidence="1 2">
    <name type="scientific">Eretmocerus hayati</name>
    <dbReference type="NCBI Taxonomy" id="131215"/>
    <lineage>
        <taxon>Eukaryota</taxon>
        <taxon>Metazoa</taxon>
        <taxon>Ecdysozoa</taxon>
        <taxon>Arthropoda</taxon>
        <taxon>Hexapoda</taxon>
        <taxon>Insecta</taxon>
        <taxon>Pterygota</taxon>
        <taxon>Neoptera</taxon>
        <taxon>Endopterygota</taxon>
        <taxon>Hymenoptera</taxon>
        <taxon>Apocrita</taxon>
        <taxon>Proctotrupomorpha</taxon>
        <taxon>Chalcidoidea</taxon>
        <taxon>Aphelinidae</taxon>
        <taxon>Aphelininae</taxon>
        <taxon>Eretmocerus</taxon>
    </lineage>
</organism>
<protein>
    <submittedName>
        <fullName evidence="1">Uncharacterized protein</fullName>
    </submittedName>
</protein>
<dbReference type="Proteomes" id="UP001239111">
    <property type="component" value="Chromosome 3"/>
</dbReference>
<name>A0ACC2NG54_9HYME</name>
<comment type="caution">
    <text evidence="1">The sequence shown here is derived from an EMBL/GenBank/DDBJ whole genome shotgun (WGS) entry which is preliminary data.</text>
</comment>
<sequence length="797" mass="91369">MAPSNDSKEKWVRRFVISETNRHKKGFTIYKVTSLIFLKSSPDVISRVSIWKRYSDFKKLYTSMQALHITSRVQEPFPPFPKPKFFGRFEAEVIEERRKSALKLLEFIGRHTELFSSNVFVKFFENDDLNDKVLDCSQSYGSDTSEDDKNAHSVKSKDHAQDETDHSNFACTQKTIATITNGQNKVLRSEHKAIKFAAKTQSFGQENDVHSNINSSVEDIVNPQSTCTTKNCVTIHDGSDLMQFSGESVQYILIAAAHMSAAFRHEAIAEYEEAFTQYKLGISHLMNGVQSEESQEKRIIIQEKISKYLHRAERLYNRHLNCNVSALHKSVLELQNYKVIRLMECNIIVKDVLQGFERVIKTVEREAGCTKDISNYILRGKVPYMVQLYAAIQTESTVFLVLQFMSRGRLWDFAKSTYRVNSGKKVTEKRRHSRSISCDAIIQMDLCGDPSRSCLKVQMNVSEKLLEPPNEKCISLPSKHSSTETTEILKNAQKLLQSVNDTLRRSNSITTRLQDSNHLDHKQKTNQMNHMDCVVQGDISDIDNDKKATNELWETRLMDVSKGCNVDKIMISSENTFDIKHNESQDQYDGQNLVNPRYDDSSIKTESQIINENQPQLIKFEENDLGEKEKPAWVIPESIVKIWAAQILLALEALHHQNVIITDLRPDNLLVDDSGNVSMTYIVPRKNINLLHWKRPYAAPELCMYSPSTSHSTSADVFSFGVILYELLTGYDFESRHVGQFHSHSLVNIPDHVSPMAKSLLLKVLMHQPRVRLTIPEIKQHPFFINTDWLRLLNAQV</sequence>
<proteinExistence type="predicted"/>
<evidence type="ECO:0000313" key="1">
    <source>
        <dbReference type="EMBL" id="KAJ8670142.1"/>
    </source>
</evidence>
<gene>
    <name evidence="1" type="ORF">QAD02_001401</name>
</gene>
<dbReference type="EMBL" id="CM056743">
    <property type="protein sequence ID" value="KAJ8670142.1"/>
    <property type="molecule type" value="Genomic_DNA"/>
</dbReference>